<evidence type="ECO:0000313" key="3">
    <source>
        <dbReference type="EMBL" id="MCZ8515972.1"/>
    </source>
</evidence>
<feature type="transmembrane region" description="Helical" evidence="1">
    <location>
        <begin position="70"/>
        <end position="94"/>
    </location>
</feature>
<sequence>MIALYWSLLAVGVLFAVLSVLIGDIIGSALDGAFEFISMDALHWFQPTVLFSGLTVLGGAGVLLTRYSPLPAAAVLALSLLLAAGLGIAMYLLYVKPMRSSENSVAYSMKELAGSIGEVSIPIPAKGYGEVLLRIGGGVTNQIAASFDQRSIAAGLRVVVVEVKDDTLYVSPMDDQDLMRRDENE</sequence>
<evidence type="ECO:0000313" key="4">
    <source>
        <dbReference type="Proteomes" id="UP001527882"/>
    </source>
</evidence>
<feature type="transmembrane region" description="Helical" evidence="1">
    <location>
        <begin position="42"/>
        <end position="64"/>
    </location>
</feature>
<dbReference type="Gene3D" id="2.40.50.140">
    <property type="entry name" value="Nucleic acid-binding proteins"/>
    <property type="match status" value="1"/>
</dbReference>
<dbReference type="GO" id="GO:0008233">
    <property type="term" value="F:peptidase activity"/>
    <property type="evidence" value="ECO:0007669"/>
    <property type="project" value="UniProtKB-KW"/>
</dbReference>
<dbReference type="Pfam" id="PF25842">
    <property type="entry name" value="NfeD_TM"/>
    <property type="match status" value="1"/>
</dbReference>
<reference evidence="3 4" key="1">
    <citation type="submission" date="2022-12" db="EMBL/GenBank/DDBJ databases">
        <title>Draft genome sequence of Paenibacillus sp. dW9.</title>
        <authorList>
            <person name="Choi E.-W."/>
            <person name="Kim D.-U."/>
        </authorList>
    </citation>
    <scope>NUCLEOTIDE SEQUENCE [LARGE SCALE GENOMIC DNA]</scope>
    <source>
        <strain evidence="4">dW9</strain>
    </source>
</reference>
<protein>
    <submittedName>
        <fullName evidence="3">Protease</fullName>
    </submittedName>
</protein>
<accession>A0ABT4QGJ5</accession>
<dbReference type="EMBL" id="JAQAGZ010000020">
    <property type="protein sequence ID" value="MCZ8515972.1"/>
    <property type="molecule type" value="Genomic_DNA"/>
</dbReference>
<keyword evidence="1" id="KW-1133">Transmembrane helix</keyword>
<name>A0ABT4QGJ5_9BACL</name>
<dbReference type="InterPro" id="IPR012340">
    <property type="entry name" value="NA-bd_OB-fold"/>
</dbReference>
<dbReference type="GO" id="GO:0006508">
    <property type="term" value="P:proteolysis"/>
    <property type="evidence" value="ECO:0007669"/>
    <property type="project" value="UniProtKB-KW"/>
</dbReference>
<organism evidence="3 4">
    <name type="scientific">Paenibacillus gyeongsangnamensis</name>
    <dbReference type="NCBI Taxonomy" id="3388067"/>
    <lineage>
        <taxon>Bacteria</taxon>
        <taxon>Bacillati</taxon>
        <taxon>Bacillota</taxon>
        <taxon>Bacilli</taxon>
        <taxon>Bacillales</taxon>
        <taxon>Paenibacillaceae</taxon>
        <taxon>Paenibacillus</taxon>
    </lineage>
</organism>
<feature type="domain" description="Membrane protein NfeD2 N-terminal transmembrane" evidence="2">
    <location>
        <begin position="3"/>
        <end position="103"/>
    </location>
</feature>
<keyword evidence="3" id="KW-0645">Protease</keyword>
<gene>
    <name evidence="3" type="ORF">O9H85_26940</name>
</gene>
<keyword evidence="1" id="KW-0812">Transmembrane</keyword>
<evidence type="ECO:0000259" key="2">
    <source>
        <dbReference type="Pfam" id="PF25842"/>
    </source>
</evidence>
<keyword evidence="3" id="KW-0378">Hydrolase</keyword>
<evidence type="ECO:0000256" key="1">
    <source>
        <dbReference type="SAM" id="Phobius"/>
    </source>
</evidence>
<keyword evidence="1" id="KW-0472">Membrane</keyword>
<dbReference type="RefSeq" id="WP_269884501.1">
    <property type="nucleotide sequence ID" value="NZ_JAQAGZ010000020.1"/>
</dbReference>
<comment type="caution">
    <text evidence="3">The sequence shown here is derived from an EMBL/GenBank/DDBJ whole genome shotgun (WGS) entry which is preliminary data.</text>
</comment>
<feature type="transmembrane region" description="Helical" evidence="1">
    <location>
        <begin position="6"/>
        <end position="30"/>
    </location>
</feature>
<dbReference type="Proteomes" id="UP001527882">
    <property type="component" value="Unassembled WGS sequence"/>
</dbReference>
<keyword evidence="4" id="KW-1185">Reference proteome</keyword>
<dbReference type="InterPro" id="IPR058653">
    <property type="entry name" value="NfeD2_TM"/>
</dbReference>
<proteinExistence type="predicted"/>